<dbReference type="Proteomes" id="UP000533469">
    <property type="component" value="Unassembled WGS sequence"/>
</dbReference>
<evidence type="ECO:0000313" key="2">
    <source>
        <dbReference type="Proteomes" id="UP000533469"/>
    </source>
</evidence>
<dbReference type="PANTHER" id="PTHR43123">
    <property type="entry name" value="POLYSACCHARIDE DEACETYLASE-RELATED"/>
    <property type="match status" value="1"/>
</dbReference>
<dbReference type="EMBL" id="JACICD010000013">
    <property type="protein sequence ID" value="MBB3773661.1"/>
    <property type="molecule type" value="Genomic_DNA"/>
</dbReference>
<dbReference type="RefSeq" id="WP_183191862.1">
    <property type="nucleotide sequence ID" value="NZ_JACICD010000013.1"/>
</dbReference>
<keyword evidence="2" id="KW-1185">Reference proteome</keyword>
<dbReference type="GO" id="GO:0005975">
    <property type="term" value="P:carbohydrate metabolic process"/>
    <property type="evidence" value="ECO:0007669"/>
    <property type="project" value="InterPro"/>
</dbReference>
<name>A0A839ZFM7_9HYPH</name>
<dbReference type="AlphaFoldDB" id="A0A839ZFM7"/>
<protein>
    <submittedName>
        <fullName evidence="1">Peptidoglycan/xylan/chitin deacetylase (PgdA/CDA1 family)</fullName>
    </submittedName>
</protein>
<proteinExistence type="predicted"/>
<gene>
    <name evidence="1" type="ORF">FHS55_004305</name>
</gene>
<accession>A0A839ZFM7</accession>
<dbReference type="SUPFAM" id="SSF88713">
    <property type="entry name" value="Glycoside hydrolase/deacetylase"/>
    <property type="match status" value="1"/>
</dbReference>
<dbReference type="PANTHER" id="PTHR43123:SF4">
    <property type="entry name" value="POLYSACCHARIDE DEACETYLASE"/>
    <property type="match status" value="1"/>
</dbReference>
<dbReference type="CDD" id="cd10979">
    <property type="entry name" value="CE4_PuuE_like"/>
    <property type="match status" value="1"/>
</dbReference>
<sequence length="314" mass="34499">MLPSHDRFAYSPIAARPDFSWPDGKRLAVYVALCVEHFAYGSGLGLAYSPGLAHPNSYNWGWREYGNRVGGWRLIELFEEYGLPLTVLLNSACYDHCPELVAAHRRRGDEIVAHGRTNSEHPNGMDEASERALIAEVTARIRAEEGTPPAGWMSPGAHPSARTEDLLAGAGYGYTMDWPIDDQPVWMKTAGGPLLAMPYPHEVNDVPMVVLHDGTASAFADMAIDNLEEMLAQSERQPLVYGMTIHTFIVGQPFRIRQFRRVLEALARHKDRIWFTTAGACAQHYASLFPAPDALSTPGACASPDASPTQGPQT</sequence>
<evidence type="ECO:0000313" key="1">
    <source>
        <dbReference type="EMBL" id="MBB3773661.1"/>
    </source>
</evidence>
<comment type="caution">
    <text evidence="1">The sequence shown here is derived from an EMBL/GenBank/DDBJ whole genome shotgun (WGS) entry which is preliminary data.</text>
</comment>
<reference evidence="1 2" key="1">
    <citation type="submission" date="2020-08" db="EMBL/GenBank/DDBJ databases">
        <title>Genomic Encyclopedia of Type Strains, Phase IV (KMG-IV): sequencing the most valuable type-strain genomes for metagenomic binning, comparative biology and taxonomic classification.</title>
        <authorList>
            <person name="Goeker M."/>
        </authorList>
    </citation>
    <scope>NUCLEOTIDE SEQUENCE [LARGE SCALE GENOMIC DNA]</scope>
    <source>
        <strain evidence="1 2">DSM 5895</strain>
    </source>
</reference>
<dbReference type="InterPro" id="IPR011330">
    <property type="entry name" value="Glyco_hydro/deAcase_b/a-brl"/>
</dbReference>
<organism evidence="1 2">
    <name type="scientific">Ancylobacter tetraedralis</name>
    <dbReference type="NCBI Taxonomy" id="217068"/>
    <lineage>
        <taxon>Bacteria</taxon>
        <taxon>Pseudomonadati</taxon>
        <taxon>Pseudomonadota</taxon>
        <taxon>Alphaproteobacteria</taxon>
        <taxon>Hyphomicrobiales</taxon>
        <taxon>Xanthobacteraceae</taxon>
        <taxon>Ancylobacter</taxon>
    </lineage>
</organism>
<dbReference type="Gene3D" id="3.20.20.370">
    <property type="entry name" value="Glycoside hydrolase/deacetylase"/>
    <property type="match status" value="1"/>
</dbReference>